<reference evidence="1 2" key="1">
    <citation type="journal article" date="2020" name="ISME J.">
        <title>Uncovering the hidden diversity of litter-decomposition mechanisms in mushroom-forming fungi.</title>
        <authorList>
            <person name="Floudas D."/>
            <person name="Bentzer J."/>
            <person name="Ahren D."/>
            <person name="Johansson T."/>
            <person name="Persson P."/>
            <person name="Tunlid A."/>
        </authorList>
    </citation>
    <scope>NUCLEOTIDE SEQUENCE [LARGE SCALE GENOMIC DNA]</scope>
    <source>
        <strain evidence="1 2">CBS 101986</strain>
    </source>
</reference>
<organism evidence="1 2">
    <name type="scientific">Psilocybe cf. subviscida</name>
    <dbReference type="NCBI Taxonomy" id="2480587"/>
    <lineage>
        <taxon>Eukaryota</taxon>
        <taxon>Fungi</taxon>
        <taxon>Dikarya</taxon>
        <taxon>Basidiomycota</taxon>
        <taxon>Agaricomycotina</taxon>
        <taxon>Agaricomycetes</taxon>
        <taxon>Agaricomycetidae</taxon>
        <taxon>Agaricales</taxon>
        <taxon>Agaricineae</taxon>
        <taxon>Strophariaceae</taxon>
        <taxon>Psilocybe</taxon>
    </lineage>
</organism>
<evidence type="ECO:0008006" key="3">
    <source>
        <dbReference type="Google" id="ProtNLM"/>
    </source>
</evidence>
<gene>
    <name evidence="1" type="ORF">D9619_004607</name>
</gene>
<dbReference type="Proteomes" id="UP000567179">
    <property type="component" value="Unassembled WGS sequence"/>
</dbReference>
<evidence type="ECO:0000313" key="2">
    <source>
        <dbReference type="Proteomes" id="UP000567179"/>
    </source>
</evidence>
<protein>
    <recommendedName>
        <fullName evidence="3">F-box domain-containing protein</fullName>
    </recommendedName>
</protein>
<dbReference type="EMBL" id="JAACJJ010000014">
    <property type="protein sequence ID" value="KAF5326894.1"/>
    <property type="molecule type" value="Genomic_DNA"/>
</dbReference>
<dbReference type="OrthoDB" id="2522477at2759"/>
<evidence type="ECO:0000313" key="1">
    <source>
        <dbReference type="EMBL" id="KAF5326894.1"/>
    </source>
</evidence>
<name>A0A8H5F7T5_9AGAR</name>
<comment type="caution">
    <text evidence="1">The sequence shown here is derived from an EMBL/GenBank/DDBJ whole genome shotgun (WGS) entry which is preliminary data.</text>
</comment>
<accession>A0A8H5F7T5</accession>
<proteinExistence type="predicted"/>
<keyword evidence="2" id="KW-1185">Reference proteome</keyword>
<dbReference type="AlphaFoldDB" id="A0A8H5F7T5"/>
<sequence length="274" mass="30807">MALPLIPTEVLLQIVQHQSANDDLRSTSLTCKALRDEAQQILFHTPVPRTAYRHLIFIDAILSSPDRLGPMVREFVHVSGSAYCDGSNEVLVEKTGRMLRALCNLKRLAFRNPKSLPTSVLDNTTFQLDAFDWASSVSAQDNMGILRRFLPTQPGLKHLTHHGKYWDLQNVELCSQLRSVTGGRVAVKLILLGRRVTHLHWMPQDRNEDLFAASGLEPELARLQFLRCKATKGVGLPQFASKLRSLVLLEITGLVLDSAYDEVSDSLNTWKRRS</sequence>